<protein>
    <submittedName>
        <fullName evidence="1">DUF488 domain-containing protein</fullName>
    </submittedName>
</protein>
<sequence length="203" mass="23035">MRHIESNMIWTIGHSTHSYEEFLSLLRRAGITAIADVRTAPYSRHFSQFNQDALKKELRLDGIAYSFLGDELGGRPKGSRYYCDGVADYEEMARADEFKKGLDRVMEGATKYRIALMCSEHDPLDCHRCLLVGRALDQRDVAVRHILTDGSIVSHREIEEKLLAITGSQNDDLFLLPKERLTNAYRRRSLKVAYAEPALASSA</sequence>
<name>A0ABV0M6B1_9HYPH</name>
<accession>A0ABV0M6B1</accession>
<dbReference type="PANTHER" id="PTHR39337">
    <property type="entry name" value="BLR5642 PROTEIN"/>
    <property type="match status" value="1"/>
</dbReference>
<comment type="caution">
    <text evidence="1">The sequence shown here is derived from an EMBL/GenBank/DDBJ whole genome shotgun (WGS) entry which is preliminary data.</text>
</comment>
<organism evidence="1 2">
    <name type="scientific">Neorhizobium phenanthreniclasticum</name>
    <dbReference type="NCBI Taxonomy" id="3157917"/>
    <lineage>
        <taxon>Bacteria</taxon>
        <taxon>Pseudomonadati</taxon>
        <taxon>Pseudomonadota</taxon>
        <taxon>Alphaproteobacteria</taxon>
        <taxon>Hyphomicrobiales</taxon>
        <taxon>Rhizobiaceae</taxon>
        <taxon>Rhizobium/Agrobacterium group</taxon>
        <taxon>Neorhizobium</taxon>
    </lineage>
</organism>
<evidence type="ECO:0000313" key="1">
    <source>
        <dbReference type="EMBL" id="MEQ1406535.1"/>
    </source>
</evidence>
<proteinExistence type="predicted"/>
<evidence type="ECO:0000313" key="2">
    <source>
        <dbReference type="Proteomes" id="UP001496627"/>
    </source>
</evidence>
<keyword evidence="2" id="KW-1185">Reference proteome</keyword>
<dbReference type="PANTHER" id="PTHR39337:SF1">
    <property type="entry name" value="BLR5642 PROTEIN"/>
    <property type="match status" value="1"/>
</dbReference>
<dbReference type="EMBL" id="JBEAAL010000011">
    <property type="protein sequence ID" value="MEQ1406535.1"/>
    <property type="molecule type" value="Genomic_DNA"/>
</dbReference>
<dbReference type="Pfam" id="PF04343">
    <property type="entry name" value="DUF488"/>
    <property type="match status" value="1"/>
</dbReference>
<dbReference type="InterPro" id="IPR007438">
    <property type="entry name" value="DUF488"/>
</dbReference>
<gene>
    <name evidence="1" type="ORF">ABK249_16510</name>
</gene>
<dbReference type="Proteomes" id="UP001496627">
    <property type="component" value="Unassembled WGS sequence"/>
</dbReference>
<reference evidence="1 2" key="1">
    <citation type="submission" date="2024-05" db="EMBL/GenBank/DDBJ databases">
        <title>Neorhizobium sp. Rsf11, a plant growth promoting and heavy metal resistant PAH-degrader.</title>
        <authorList>
            <person name="Golubev S.N."/>
            <person name="Muratova A.Y."/>
            <person name="Markelova M.I."/>
        </authorList>
    </citation>
    <scope>NUCLEOTIDE SEQUENCE [LARGE SCALE GENOMIC DNA]</scope>
    <source>
        <strain evidence="1 2">Rsf11</strain>
    </source>
</reference>
<dbReference type="RefSeq" id="WP_348863369.1">
    <property type="nucleotide sequence ID" value="NZ_JBEAAL010000011.1"/>
</dbReference>